<sequence length="533" mass="56217">MDKISPPSTPVRTAAAQAFGPFEHFDAKAVIDARRAATPSATATETRRAERRARRQDLTQVAIDHLTRLASMPRGADLVPLVWSVAATAVINANTGAGQPFQQVVPVPAPIVKAVSQVMLAAAPVHVEPERNDEPVDAADQLLHDFFSIPDEEVSAERGLGVTRAIVSEQGLGSVALPTPSPSLSPAPRESDDDVLALLDAVAADAARYQDASVDRTCLKHPGTMLWAPLAIADSVGPAPKSTPGDTSMIAAFAEAPSLPPDTASVRDGPRSMPSRMAKSKSKSAAAVPATPIQSAQHDQNPGSSSSAAAASNDETKDLLMIATNSRKTVTTCPLLPDALPYPKGMRKPDDPVMPPRGSARHKRARDGDVSDQDDGGEDEPPLTPKEKVLKERRRRNTMSARVSRARKQAKIDVLEVEGTRLAVELQHAKDRIESLSKMVSCKELVIAHFVCSQEATEVAKKAVLDTAAPNVVAASIAVTLLTRIQALEQFAGHLLLERQASGPVEATAAAAQELQSVVASDLAAPVVATTST</sequence>
<feature type="compositionally biased region" description="Polar residues" evidence="1">
    <location>
        <begin position="292"/>
        <end position="303"/>
    </location>
</feature>
<dbReference type="AlphaFoldDB" id="A0A0L0T0T4"/>
<feature type="compositionally biased region" description="Acidic residues" evidence="1">
    <location>
        <begin position="370"/>
        <end position="381"/>
    </location>
</feature>
<evidence type="ECO:0000313" key="2">
    <source>
        <dbReference type="EMBL" id="KNE68371.1"/>
    </source>
</evidence>
<feature type="compositionally biased region" description="Low complexity" evidence="1">
    <location>
        <begin position="271"/>
        <end position="290"/>
    </location>
</feature>
<feature type="region of interest" description="Disordered" evidence="1">
    <location>
        <begin position="33"/>
        <end position="55"/>
    </location>
</feature>
<evidence type="ECO:0008006" key="4">
    <source>
        <dbReference type="Google" id="ProtNLM"/>
    </source>
</evidence>
<name>A0A0L0T0T4_ALLM3</name>
<protein>
    <recommendedName>
        <fullName evidence="4">BZIP domain-containing protein</fullName>
    </recommendedName>
</protein>
<dbReference type="EMBL" id="GG745356">
    <property type="protein sequence ID" value="KNE68371.1"/>
    <property type="molecule type" value="Genomic_DNA"/>
</dbReference>
<dbReference type="OrthoDB" id="5586288at2759"/>
<dbReference type="CDD" id="cd12193">
    <property type="entry name" value="bZIP_GCN4"/>
    <property type="match status" value="1"/>
</dbReference>
<dbReference type="Gene3D" id="1.20.5.170">
    <property type="match status" value="1"/>
</dbReference>
<dbReference type="InterPro" id="IPR046347">
    <property type="entry name" value="bZIP_sf"/>
</dbReference>
<proteinExistence type="predicted"/>
<evidence type="ECO:0000313" key="3">
    <source>
        <dbReference type="Proteomes" id="UP000054350"/>
    </source>
</evidence>
<dbReference type="Proteomes" id="UP000054350">
    <property type="component" value="Unassembled WGS sequence"/>
</dbReference>
<dbReference type="VEuPathDB" id="FungiDB:AMAG_13028"/>
<gene>
    <name evidence="2" type="ORF">AMAG_13028</name>
</gene>
<dbReference type="SUPFAM" id="SSF57959">
    <property type="entry name" value="Leucine zipper domain"/>
    <property type="match status" value="1"/>
</dbReference>
<reference evidence="2 3" key="1">
    <citation type="submission" date="2009-11" db="EMBL/GenBank/DDBJ databases">
        <title>Annotation of Allomyces macrogynus ATCC 38327.</title>
        <authorList>
            <consortium name="The Broad Institute Genome Sequencing Platform"/>
            <person name="Russ C."/>
            <person name="Cuomo C."/>
            <person name="Burger G."/>
            <person name="Gray M.W."/>
            <person name="Holland P.W.H."/>
            <person name="King N."/>
            <person name="Lang F.B.F."/>
            <person name="Roger A.J."/>
            <person name="Ruiz-Trillo I."/>
            <person name="Young S.K."/>
            <person name="Zeng Q."/>
            <person name="Gargeya S."/>
            <person name="Fitzgerald M."/>
            <person name="Haas B."/>
            <person name="Abouelleil A."/>
            <person name="Alvarado L."/>
            <person name="Arachchi H.M."/>
            <person name="Berlin A."/>
            <person name="Chapman S.B."/>
            <person name="Gearin G."/>
            <person name="Goldberg J."/>
            <person name="Griggs A."/>
            <person name="Gujja S."/>
            <person name="Hansen M."/>
            <person name="Heiman D."/>
            <person name="Howarth C."/>
            <person name="Larimer J."/>
            <person name="Lui A."/>
            <person name="MacDonald P.J.P."/>
            <person name="McCowen C."/>
            <person name="Montmayeur A."/>
            <person name="Murphy C."/>
            <person name="Neiman D."/>
            <person name="Pearson M."/>
            <person name="Priest M."/>
            <person name="Roberts A."/>
            <person name="Saif S."/>
            <person name="Shea T."/>
            <person name="Sisk P."/>
            <person name="Stolte C."/>
            <person name="Sykes S."/>
            <person name="Wortman J."/>
            <person name="Nusbaum C."/>
            <person name="Birren B."/>
        </authorList>
    </citation>
    <scope>NUCLEOTIDE SEQUENCE [LARGE SCALE GENOMIC DNA]</scope>
    <source>
        <strain evidence="2 3">ATCC 38327</strain>
    </source>
</reference>
<reference evidence="3" key="2">
    <citation type="submission" date="2009-11" db="EMBL/GenBank/DDBJ databases">
        <title>The Genome Sequence of Allomyces macrogynus strain ATCC 38327.</title>
        <authorList>
            <consortium name="The Broad Institute Genome Sequencing Platform"/>
            <person name="Russ C."/>
            <person name="Cuomo C."/>
            <person name="Shea T."/>
            <person name="Young S.K."/>
            <person name="Zeng Q."/>
            <person name="Koehrsen M."/>
            <person name="Haas B."/>
            <person name="Borodovsky M."/>
            <person name="Guigo R."/>
            <person name="Alvarado L."/>
            <person name="Berlin A."/>
            <person name="Borenstein D."/>
            <person name="Chen Z."/>
            <person name="Engels R."/>
            <person name="Freedman E."/>
            <person name="Gellesch M."/>
            <person name="Goldberg J."/>
            <person name="Griggs A."/>
            <person name="Gujja S."/>
            <person name="Heiman D."/>
            <person name="Hepburn T."/>
            <person name="Howarth C."/>
            <person name="Jen D."/>
            <person name="Larson L."/>
            <person name="Lewis B."/>
            <person name="Mehta T."/>
            <person name="Park D."/>
            <person name="Pearson M."/>
            <person name="Roberts A."/>
            <person name="Saif S."/>
            <person name="Shenoy N."/>
            <person name="Sisk P."/>
            <person name="Stolte C."/>
            <person name="Sykes S."/>
            <person name="Walk T."/>
            <person name="White J."/>
            <person name="Yandava C."/>
            <person name="Burger G."/>
            <person name="Gray M.W."/>
            <person name="Holland P.W.H."/>
            <person name="King N."/>
            <person name="Lang F.B.F."/>
            <person name="Roger A.J."/>
            <person name="Ruiz-Trillo I."/>
            <person name="Lander E."/>
            <person name="Nusbaum C."/>
        </authorList>
    </citation>
    <scope>NUCLEOTIDE SEQUENCE [LARGE SCALE GENOMIC DNA]</scope>
    <source>
        <strain evidence="3">ATCC 38327</strain>
    </source>
</reference>
<accession>A0A0L0T0T4</accession>
<organism evidence="2 3">
    <name type="scientific">Allomyces macrogynus (strain ATCC 38327)</name>
    <name type="common">Allomyces javanicus var. macrogynus</name>
    <dbReference type="NCBI Taxonomy" id="578462"/>
    <lineage>
        <taxon>Eukaryota</taxon>
        <taxon>Fungi</taxon>
        <taxon>Fungi incertae sedis</taxon>
        <taxon>Blastocladiomycota</taxon>
        <taxon>Blastocladiomycetes</taxon>
        <taxon>Blastocladiales</taxon>
        <taxon>Blastocladiaceae</taxon>
        <taxon>Allomyces</taxon>
    </lineage>
</organism>
<feature type="region of interest" description="Disordered" evidence="1">
    <location>
        <begin position="333"/>
        <end position="404"/>
    </location>
</feature>
<keyword evidence="3" id="KW-1185">Reference proteome</keyword>
<feature type="region of interest" description="Disordered" evidence="1">
    <location>
        <begin position="254"/>
        <end position="312"/>
    </location>
</feature>
<dbReference type="GO" id="GO:0003700">
    <property type="term" value="F:DNA-binding transcription factor activity"/>
    <property type="evidence" value="ECO:0007669"/>
    <property type="project" value="InterPro"/>
</dbReference>
<evidence type="ECO:0000256" key="1">
    <source>
        <dbReference type="SAM" id="MobiDB-lite"/>
    </source>
</evidence>